<evidence type="ECO:0000313" key="2">
    <source>
        <dbReference type="EMBL" id="TFK15659.1"/>
    </source>
</evidence>
<keyword evidence="3" id="KW-1185">Reference proteome</keyword>
<dbReference type="AlphaFoldDB" id="A0A4D9EYE0"/>
<dbReference type="EMBL" id="QXTE01000003">
    <property type="protein sequence ID" value="TFK15659.1"/>
    <property type="molecule type" value="Genomic_DNA"/>
</dbReference>
<feature type="region of interest" description="Disordered" evidence="1">
    <location>
        <begin position="1"/>
        <end position="22"/>
    </location>
</feature>
<protein>
    <submittedName>
        <fullName evidence="2">G2/mitotic-specific cyclin-B1</fullName>
    </submittedName>
</protein>
<name>A0A4D9EYE0_9SAUR</name>
<evidence type="ECO:0000256" key="1">
    <source>
        <dbReference type="SAM" id="MobiDB-lite"/>
    </source>
</evidence>
<accession>A0A4D9EYE0</accession>
<evidence type="ECO:0000313" key="3">
    <source>
        <dbReference type="Proteomes" id="UP000297703"/>
    </source>
</evidence>
<gene>
    <name evidence="2" type="ORF">DR999_PMT00529</name>
</gene>
<organism evidence="2 3">
    <name type="scientific">Platysternon megacephalum</name>
    <name type="common">big-headed turtle</name>
    <dbReference type="NCBI Taxonomy" id="55544"/>
    <lineage>
        <taxon>Eukaryota</taxon>
        <taxon>Metazoa</taxon>
        <taxon>Chordata</taxon>
        <taxon>Craniata</taxon>
        <taxon>Vertebrata</taxon>
        <taxon>Euteleostomi</taxon>
        <taxon>Archelosauria</taxon>
        <taxon>Testudinata</taxon>
        <taxon>Testudines</taxon>
        <taxon>Cryptodira</taxon>
        <taxon>Durocryptodira</taxon>
        <taxon>Testudinoidea</taxon>
        <taxon>Platysternidae</taxon>
        <taxon>Platysternon</taxon>
    </lineage>
</organism>
<sequence length="68" mass="7785">MGAACRDQSQHWDGSNLQERSQELPMELEPLVEEGNLASKEMKFAESEHKNYALVKTKLQYDPCSEDI</sequence>
<dbReference type="Proteomes" id="UP000297703">
    <property type="component" value="Unassembled WGS sequence"/>
</dbReference>
<proteinExistence type="predicted"/>
<reference evidence="2 3" key="1">
    <citation type="submission" date="2019-04" db="EMBL/GenBank/DDBJ databases">
        <title>Draft genome of the big-headed turtle Platysternon megacephalum.</title>
        <authorList>
            <person name="Gong S."/>
        </authorList>
    </citation>
    <scope>NUCLEOTIDE SEQUENCE [LARGE SCALE GENOMIC DNA]</scope>
    <source>
        <strain evidence="2">DO16091913</strain>
        <tissue evidence="2">Muscle</tissue>
    </source>
</reference>
<reference evidence="2 3" key="2">
    <citation type="submission" date="2019-04" db="EMBL/GenBank/DDBJ databases">
        <title>The genome sequence of big-headed turtle.</title>
        <authorList>
            <person name="Gong S."/>
        </authorList>
    </citation>
    <scope>NUCLEOTIDE SEQUENCE [LARGE SCALE GENOMIC DNA]</scope>
    <source>
        <strain evidence="2">DO16091913</strain>
        <tissue evidence="2">Muscle</tissue>
    </source>
</reference>
<comment type="caution">
    <text evidence="2">The sequence shown here is derived from an EMBL/GenBank/DDBJ whole genome shotgun (WGS) entry which is preliminary data.</text>
</comment>